<dbReference type="CDD" id="cd00121">
    <property type="entry name" value="MATH"/>
    <property type="match status" value="1"/>
</dbReference>
<dbReference type="Gene3D" id="2.60.210.10">
    <property type="entry name" value="Apoptosis, Tumor Necrosis Factor Receptor Associated Protein 2, Chain A"/>
    <property type="match status" value="1"/>
</dbReference>
<feature type="domain" description="MATH" evidence="2">
    <location>
        <begin position="69"/>
        <end position="108"/>
    </location>
</feature>
<dbReference type="PANTHER" id="PTHR47477">
    <property type="entry name" value="TNF RECEPTOR-ASSOCIATED FACTOR HOMOLOG 1A"/>
    <property type="match status" value="1"/>
</dbReference>
<dbReference type="InterPro" id="IPR002083">
    <property type="entry name" value="MATH/TRAF_dom"/>
</dbReference>
<dbReference type="InterPro" id="IPR055327">
    <property type="entry name" value="TRAF1A/B"/>
</dbReference>
<feature type="compositionally biased region" description="Polar residues" evidence="1">
    <location>
        <begin position="39"/>
        <end position="53"/>
    </location>
</feature>
<keyword evidence="4" id="KW-1185">Reference proteome</keyword>
<dbReference type="HOGENOM" id="CLU_2327023_0_0_1"/>
<dbReference type="PANTHER" id="PTHR47477:SF8">
    <property type="entry name" value="TNF RECEPTOR-ASSOCIATED FACTOR HOMOLOG 1A"/>
    <property type="match status" value="1"/>
</dbReference>
<feature type="region of interest" description="Disordered" evidence="1">
    <location>
        <begin position="1"/>
        <end position="66"/>
    </location>
</feature>
<dbReference type="Pfam" id="PF22486">
    <property type="entry name" value="MATH_2"/>
    <property type="match status" value="1"/>
</dbReference>
<accession>A0A0E0JBZ4</accession>
<reference evidence="3" key="1">
    <citation type="submission" date="2015-04" db="UniProtKB">
        <authorList>
            <consortium name="EnsemblPlants"/>
        </authorList>
    </citation>
    <scope>IDENTIFICATION</scope>
    <source>
        <strain evidence="3">SL10</strain>
    </source>
</reference>
<dbReference type="Gramene" id="ONIVA12G16510.3">
    <property type="protein sequence ID" value="ONIVA12G16510.3"/>
    <property type="gene ID" value="ONIVA12G16510"/>
</dbReference>
<name>A0A0E0JBZ4_ORYNI</name>
<dbReference type="Proteomes" id="UP000006591">
    <property type="component" value="Chromosome 12"/>
</dbReference>
<organism evidence="3">
    <name type="scientific">Oryza nivara</name>
    <name type="common">Indian wild rice</name>
    <name type="synonym">Oryza sativa f. spontanea</name>
    <dbReference type="NCBI Taxonomy" id="4536"/>
    <lineage>
        <taxon>Eukaryota</taxon>
        <taxon>Viridiplantae</taxon>
        <taxon>Streptophyta</taxon>
        <taxon>Embryophyta</taxon>
        <taxon>Tracheophyta</taxon>
        <taxon>Spermatophyta</taxon>
        <taxon>Magnoliopsida</taxon>
        <taxon>Liliopsida</taxon>
        <taxon>Poales</taxon>
        <taxon>Poaceae</taxon>
        <taxon>BOP clade</taxon>
        <taxon>Oryzoideae</taxon>
        <taxon>Oryzeae</taxon>
        <taxon>Oryzinae</taxon>
        <taxon>Oryza</taxon>
    </lineage>
</organism>
<dbReference type="InterPro" id="IPR008974">
    <property type="entry name" value="TRAF-like"/>
</dbReference>
<sequence length="108" mass="12170">MAGTLIEDYTGDGRSSSTEELPSDQQSHSGESLAEWRSSEQVENGTPSTSPAYSDSDDDDCGPRPSELYGKFTWRIDNFSQINKRELRSNSFDVGGYKWYVLLVRVFM</sequence>
<evidence type="ECO:0000259" key="2">
    <source>
        <dbReference type="PROSITE" id="PS50144"/>
    </source>
</evidence>
<evidence type="ECO:0000256" key="1">
    <source>
        <dbReference type="SAM" id="MobiDB-lite"/>
    </source>
</evidence>
<dbReference type="AlphaFoldDB" id="A0A0E0JBZ4"/>
<feature type="compositionally biased region" description="Polar residues" evidence="1">
    <location>
        <begin position="13"/>
        <end position="30"/>
    </location>
</feature>
<evidence type="ECO:0000313" key="3">
    <source>
        <dbReference type="EnsemblPlants" id="ONIVA12G16510.3"/>
    </source>
</evidence>
<dbReference type="SUPFAM" id="SSF49599">
    <property type="entry name" value="TRAF domain-like"/>
    <property type="match status" value="1"/>
</dbReference>
<dbReference type="PROSITE" id="PS50144">
    <property type="entry name" value="MATH"/>
    <property type="match status" value="1"/>
</dbReference>
<protein>
    <recommendedName>
        <fullName evidence="2">MATH domain-containing protein</fullName>
    </recommendedName>
</protein>
<reference evidence="3" key="2">
    <citation type="submission" date="2018-04" db="EMBL/GenBank/DDBJ databases">
        <title>OnivRS2 (Oryza nivara Reference Sequence Version 2).</title>
        <authorList>
            <person name="Zhang J."/>
            <person name="Kudrna D."/>
            <person name="Lee S."/>
            <person name="Talag J."/>
            <person name="Rajasekar S."/>
            <person name="Welchert J."/>
            <person name="Hsing Y.-I."/>
            <person name="Wing R.A."/>
        </authorList>
    </citation>
    <scope>NUCLEOTIDE SEQUENCE [LARGE SCALE GENOMIC DNA]</scope>
    <source>
        <strain evidence="3">SL10</strain>
    </source>
</reference>
<evidence type="ECO:0000313" key="4">
    <source>
        <dbReference type="Proteomes" id="UP000006591"/>
    </source>
</evidence>
<proteinExistence type="predicted"/>
<dbReference type="EnsemblPlants" id="ONIVA12G16510.3">
    <property type="protein sequence ID" value="ONIVA12G16510.3"/>
    <property type="gene ID" value="ONIVA12G16510"/>
</dbReference>